<evidence type="ECO:0000313" key="18">
    <source>
        <dbReference type="EMBL" id="ADK84292.1"/>
    </source>
</evidence>
<feature type="active site" description="Proton donor" evidence="15">
    <location>
        <position position="3"/>
    </location>
</feature>
<dbReference type="EC" id="4.2.99.18" evidence="15"/>
<keyword evidence="10 15" id="KW-0234">DNA repair</keyword>
<dbReference type="Pfam" id="PF06827">
    <property type="entry name" value="zf-FPG_IleRS"/>
    <property type="match status" value="1"/>
</dbReference>
<dbReference type="FunFam" id="1.10.8.50:FF:000003">
    <property type="entry name" value="Formamidopyrimidine-DNA glycosylase"/>
    <property type="match status" value="1"/>
</dbReference>
<evidence type="ECO:0000256" key="15">
    <source>
        <dbReference type="HAMAP-Rule" id="MF_00103"/>
    </source>
</evidence>
<proteinExistence type="inferred from homology"/>
<dbReference type="EC" id="3.2.2.23" evidence="15"/>
<dbReference type="NCBIfam" id="TIGR00577">
    <property type="entry name" value="fpg"/>
    <property type="match status" value="1"/>
</dbReference>
<sequence length="272" mass="29455">MPELPEVECVRRTLEPAVLGRAIVAVQINYAKAVLPDARAFADGLGGKSITATARHGKLLILGLDQGAFMTIHLRMTGQVIVADQAPQADHIHARIDLDDGQSLFYRDMRKFGRLNYCPDAQALQNGPLANMGPDALELEAEAFATLVGARGGKLKNVLLDQRVLAGVGNIYADESLHRAGLSPLADPRALSADDLDRLHRALRQTLLEALEQGGSSVRNFMDAHGRAGTFQHSHRVYRRTGQPCPVCGQPVERIVVAGRGTHFCPACQEKC</sequence>
<dbReference type="PROSITE" id="PS01242">
    <property type="entry name" value="ZF_FPG_1"/>
    <property type="match status" value="1"/>
</dbReference>
<dbReference type="PANTHER" id="PTHR22993">
    <property type="entry name" value="FORMAMIDOPYRIMIDINE-DNA GLYCOSYLASE"/>
    <property type="match status" value="1"/>
</dbReference>
<protein>
    <recommendedName>
        <fullName evidence="15">Formamidopyrimidine-DNA glycosylase</fullName>
        <shortName evidence="15">Fapy-DNA glycosylase</shortName>
        <ecNumber evidence="15">3.2.2.23</ecNumber>
    </recommendedName>
    <alternativeName>
        <fullName evidence="15">DNA-(apurinic or apyrimidinic site) lyase MutM</fullName>
        <shortName evidence="15">AP lyase MutM</shortName>
        <ecNumber evidence="15">4.2.99.18</ecNumber>
    </alternativeName>
</protein>
<dbReference type="Gene3D" id="3.20.190.10">
    <property type="entry name" value="MutM-like, N-terminal"/>
    <property type="match status" value="1"/>
</dbReference>
<evidence type="ECO:0000256" key="7">
    <source>
        <dbReference type="ARBA" id="ARBA00022801"/>
    </source>
</evidence>
<dbReference type="Proteomes" id="UP000009047">
    <property type="component" value="Chromosome"/>
</dbReference>
<dbReference type="RefSeq" id="WP_013257746.1">
    <property type="nucleotide sequence ID" value="NC_014365.1"/>
</dbReference>
<dbReference type="InterPro" id="IPR010663">
    <property type="entry name" value="Znf_FPG/IleRS"/>
</dbReference>
<keyword evidence="4 15" id="KW-0479">Metal-binding</keyword>
<dbReference type="Pfam" id="PF01149">
    <property type="entry name" value="Fapy_DNA_glyco"/>
    <property type="match status" value="1"/>
</dbReference>
<keyword evidence="7 15" id="KW-0378">Hydrolase</keyword>
<dbReference type="PANTHER" id="PTHR22993:SF9">
    <property type="entry name" value="FORMAMIDOPYRIMIDINE-DNA GLYCOSYLASE"/>
    <property type="match status" value="1"/>
</dbReference>
<evidence type="ECO:0000256" key="13">
    <source>
        <dbReference type="ARBA" id="ARBA00023295"/>
    </source>
</evidence>
<keyword evidence="8 15" id="KW-0862">Zinc</keyword>
<feature type="active site" description="Schiff-base intermediate with DNA" evidence="15">
    <location>
        <position position="2"/>
    </location>
</feature>
<dbReference type="AlphaFoldDB" id="E1QFF6"/>
<dbReference type="InterPro" id="IPR010979">
    <property type="entry name" value="Ribosomal_uS13-like_H2TH"/>
</dbReference>
<dbReference type="InterPro" id="IPR012319">
    <property type="entry name" value="FPG_cat"/>
</dbReference>
<keyword evidence="5 15" id="KW-0227">DNA damage</keyword>
<evidence type="ECO:0000259" key="16">
    <source>
        <dbReference type="PROSITE" id="PS51066"/>
    </source>
</evidence>
<reference evidence="18 19" key="1">
    <citation type="journal article" date="2010" name="Stand. Genomic Sci.">
        <title>Complete genome sequence of Desulfarculus baarsii type strain (2st14).</title>
        <authorList>
            <person name="Sun H."/>
            <person name="Spring S."/>
            <person name="Lapidus A."/>
            <person name="Davenport K."/>
            <person name="Del Rio T.G."/>
            <person name="Tice H."/>
            <person name="Nolan M."/>
            <person name="Copeland A."/>
            <person name="Cheng J.F."/>
            <person name="Lucas S."/>
            <person name="Tapia R."/>
            <person name="Goodwin L."/>
            <person name="Pitluck S."/>
            <person name="Ivanova N."/>
            <person name="Pagani I."/>
            <person name="Mavromatis K."/>
            <person name="Ovchinnikova G."/>
            <person name="Pati A."/>
            <person name="Chen A."/>
            <person name="Palaniappan K."/>
            <person name="Hauser L."/>
            <person name="Chang Y.J."/>
            <person name="Jeffries C.D."/>
            <person name="Detter J.C."/>
            <person name="Han C."/>
            <person name="Rohde M."/>
            <person name="Brambilla E."/>
            <person name="Goker M."/>
            <person name="Woyke T."/>
            <person name="Bristow J."/>
            <person name="Eisen J.A."/>
            <person name="Markowitz V."/>
            <person name="Hugenholtz P."/>
            <person name="Kyrpides N.C."/>
            <person name="Klenk H.P."/>
            <person name="Land M."/>
        </authorList>
    </citation>
    <scope>NUCLEOTIDE SEQUENCE [LARGE SCALE GENOMIC DNA]</scope>
    <source>
        <strain evidence="19">ATCC 33931 / DSM 2075 / LMG 7858 / VKM B-1802 / 2st14</strain>
    </source>
</reference>
<dbReference type="InterPro" id="IPR020629">
    <property type="entry name" value="FPG_Glyclase"/>
</dbReference>
<dbReference type="InterPro" id="IPR015887">
    <property type="entry name" value="DNA_glyclase_Znf_dom_DNA_BS"/>
</dbReference>
<keyword evidence="12 15" id="KW-0511">Multifunctional enzyme</keyword>
<comment type="catalytic activity">
    <reaction evidence="14 15">
        <text>2'-deoxyribonucleotide-(2'-deoxyribose 5'-phosphate)-2'-deoxyribonucleotide-DNA = a 3'-end 2'-deoxyribonucleotide-(2,3-dehydro-2,3-deoxyribose 5'-phosphate)-DNA + a 5'-end 5'-phospho-2'-deoxyribonucleoside-DNA + H(+)</text>
        <dbReference type="Rhea" id="RHEA:66592"/>
        <dbReference type="Rhea" id="RHEA-COMP:13180"/>
        <dbReference type="Rhea" id="RHEA-COMP:16897"/>
        <dbReference type="Rhea" id="RHEA-COMP:17067"/>
        <dbReference type="ChEBI" id="CHEBI:15378"/>
        <dbReference type="ChEBI" id="CHEBI:136412"/>
        <dbReference type="ChEBI" id="CHEBI:157695"/>
        <dbReference type="ChEBI" id="CHEBI:167181"/>
        <dbReference type="EC" id="4.2.99.18"/>
    </reaction>
</comment>
<evidence type="ECO:0000259" key="17">
    <source>
        <dbReference type="PROSITE" id="PS51068"/>
    </source>
</evidence>
<dbReference type="GO" id="GO:0006284">
    <property type="term" value="P:base-excision repair"/>
    <property type="evidence" value="ECO:0007669"/>
    <property type="project" value="InterPro"/>
</dbReference>
<dbReference type="SMART" id="SM01232">
    <property type="entry name" value="H2TH"/>
    <property type="match status" value="1"/>
</dbReference>
<evidence type="ECO:0000313" key="19">
    <source>
        <dbReference type="Proteomes" id="UP000009047"/>
    </source>
</evidence>
<feature type="binding site" evidence="15">
    <location>
        <position position="91"/>
    </location>
    <ligand>
        <name>DNA</name>
        <dbReference type="ChEBI" id="CHEBI:16991"/>
    </ligand>
</feature>
<dbReference type="SUPFAM" id="SSF57716">
    <property type="entry name" value="Glucocorticoid receptor-like (DNA-binding domain)"/>
    <property type="match status" value="1"/>
</dbReference>
<feature type="binding site" evidence="15">
    <location>
        <position position="110"/>
    </location>
    <ligand>
        <name>DNA</name>
        <dbReference type="ChEBI" id="CHEBI:16991"/>
    </ligand>
</feature>
<feature type="domain" description="Formamidopyrimidine-DNA glycosylase catalytic" evidence="17">
    <location>
        <begin position="2"/>
        <end position="113"/>
    </location>
</feature>
<keyword evidence="11 15" id="KW-0456">Lyase</keyword>
<accession>E1QFF6</accession>
<feature type="active site" description="Proton donor; for beta-elimination activity" evidence="15">
    <location>
        <position position="58"/>
    </location>
</feature>
<evidence type="ECO:0000256" key="5">
    <source>
        <dbReference type="ARBA" id="ARBA00022763"/>
    </source>
</evidence>
<keyword evidence="19" id="KW-1185">Reference proteome</keyword>
<comment type="catalytic activity">
    <reaction evidence="1 15">
        <text>Hydrolysis of DNA containing ring-opened 7-methylguanine residues, releasing 2,6-diamino-4-hydroxy-5-(N-methyl)formamidopyrimidine.</text>
        <dbReference type="EC" id="3.2.2.23"/>
    </reaction>
</comment>
<evidence type="ECO:0000256" key="8">
    <source>
        <dbReference type="ARBA" id="ARBA00022833"/>
    </source>
</evidence>
<dbReference type="PROSITE" id="PS51068">
    <property type="entry name" value="FPG_CAT"/>
    <property type="match status" value="1"/>
</dbReference>
<evidence type="ECO:0000256" key="1">
    <source>
        <dbReference type="ARBA" id="ARBA00001668"/>
    </source>
</evidence>
<dbReference type="eggNOG" id="COG0266">
    <property type="taxonomic scope" value="Bacteria"/>
</dbReference>
<evidence type="ECO:0000256" key="11">
    <source>
        <dbReference type="ARBA" id="ARBA00023239"/>
    </source>
</evidence>
<evidence type="ECO:0000256" key="6">
    <source>
        <dbReference type="ARBA" id="ARBA00022771"/>
    </source>
</evidence>
<keyword evidence="13 15" id="KW-0326">Glycosidase</keyword>
<dbReference type="PROSITE" id="PS51066">
    <property type="entry name" value="ZF_FPG_2"/>
    <property type="match status" value="1"/>
</dbReference>
<dbReference type="InterPro" id="IPR015886">
    <property type="entry name" value="H2TH_FPG"/>
</dbReference>
<name>E1QFF6_DESB2</name>
<evidence type="ECO:0000256" key="2">
    <source>
        <dbReference type="ARBA" id="ARBA00009409"/>
    </source>
</evidence>
<dbReference type="SUPFAM" id="SSF81624">
    <property type="entry name" value="N-terminal domain of MutM-like DNA repair proteins"/>
    <property type="match status" value="1"/>
</dbReference>
<keyword evidence="9 15" id="KW-0238">DNA-binding</keyword>
<feature type="domain" description="FPG-type" evidence="16">
    <location>
        <begin position="236"/>
        <end position="270"/>
    </location>
</feature>
<dbReference type="STRING" id="644282.Deba_0922"/>
<evidence type="ECO:0000256" key="3">
    <source>
        <dbReference type="ARBA" id="ARBA00011245"/>
    </source>
</evidence>
<dbReference type="GO" id="GO:0140078">
    <property type="term" value="F:class I DNA-(apurinic or apyrimidinic site) endonuclease activity"/>
    <property type="evidence" value="ECO:0007669"/>
    <property type="project" value="UniProtKB-EC"/>
</dbReference>
<dbReference type="GO" id="GO:0034039">
    <property type="term" value="F:8-oxo-7,8-dihydroguanine DNA N-glycosylase activity"/>
    <property type="evidence" value="ECO:0007669"/>
    <property type="project" value="TreeGrafter"/>
</dbReference>
<dbReference type="EMBL" id="CP002085">
    <property type="protein sequence ID" value="ADK84292.1"/>
    <property type="molecule type" value="Genomic_DNA"/>
</dbReference>
<feature type="active site" description="Proton donor; for delta-elimination activity" evidence="15">
    <location>
        <position position="260"/>
    </location>
</feature>
<organism evidence="18 19">
    <name type="scientific">Desulfarculus baarsii (strain ATCC 33931 / DSM 2075 / LMG 7858 / VKM B-1802 / 2st14)</name>
    <dbReference type="NCBI Taxonomy" id="644282"/>
    <lineage>
        <taxon>Bacteria</taxon>
        <taxon>Pseudomonadati</taxon>
        <taxon>Thermodesulfobacteriota</taxon>
        <taxon>Desulfarculia</taxon>
        <taxon>Desulfarculales</taxon>
        <taxon>Desulfarculaceae</taxon>
        <taxon>Desulfarculus</taxon>
    </lineage>
</organism>
<dbReference type="HAMAP" id="MF_00103">
    <property type="entry name" value="Fapy_DNA_glycosyl"/>
    <property type="match status" value="1"/>
</dbReference>
<evidence type="ECO:0000256" key="14">
    <source>
        <dbReference type="ARBA" id="ARBA00044632"/>
    </source>
</evidence>
<dbReference type="InterPro" id="IPR035937">
    <property type="entry name" value="FPG_N"/>
</dbReference>
<evidence type="ECO:0000256" key="12">
    <source>
        <dbReference type="ARBA" id="ARBA00023268"/>
    </source>
</evidence>
<comment type="cofactor">
    <cofactor evidence="15">
        <name>Zn(2+)</name>
        <dbReference type="ChEBI" id="CHEBI:29105"/>
    </cofactor>
    <text evidence="15">Binds 1 zinc ion per subunit.</text>
</comment>
<dbReference type="HOGENOM" id="CLU_038423_1_2_7"/>
<feature type="binding site" evidence="15">
    <location>
        <position position="151"/>
    </location>
    <ligand>
        <name>DNA</name>
        <dbReference type="ChEBI" id="CHEBI:16991"/>
    </ligand>
</feature>
<dbReference type="InterPro" id="IPR000214">
    <property type="entry name" value="Znf_DNA_glyclase/AP_lyase"/>
</dbReference>
<evidence type="ECO:0000256" key="10">
    <source>
        <dbReference type="ARBA" id="ARBA00023204"/>
    </source>
</evidence>
<dbReference type="KEGG" id="dbr:Deba_0922"/>
<comment type="function">
    <text evidence="15">Involved in base excision repair of DNA damaged by oxidation or by mutagenic agents. Acts as DNA glycosylase that recognizes and removes damaged bases. Has a preference for oxidized purines, such as 7,8-dihydro-8-oxoguanine (8-oxoG). Has AP (apurinic/apyrimidinic) lyase activity and introduces nicks in the DNA strand. Cleaves the DNA backbone by beta-delta elimination to generate a single-strand break at the site of the removed base with both 3'- and 5'-phosphates.</text>
</comment>
<gene>
    <name evidence="15" type="primary">mutM</name>
    <name evidence="15" type="synonym">fpg</name>
    <name evidence="18" type="ordered locus">Deba_0922</name>
</gene>
<comment type="similarity">
    <text evidence="2 15">Belongs to the FPG family.</text>
</comment>
<dbReference type="NCBIfam" id="NF002211">
    <property type="entry name" value="PRK01103.1"/>
    <property type="match status" value="1"/>
</dbReference>
<comment type="subunit">
    <text evidence="3 15">Monomer.</text>
</comment>
<evidence type="ECO:0000256" key="4">
    <source>
        <dbReference type="ARBA" id="ARBA00022723"/>
    </source>
</evidence>
<dbReference type="SMART" id="SM00898">
    <property type="entry name" value="Fapy_DNA_glyco"/>
    <property type="match status" value="1"/>
</dbReference>
<dbReference type="Gene3D" id="1.10.8.50">
    <property type="match status" value="1"/>
</dbReference>
<keyword evidence="6 15" id="KW-0863">Zinc-finger</keyword>
<dbReference type="GO" id="GO:0003684">
    <property type="term" value="F:damaged DNA binding"/>
    <property type="evidence" value="ECO:0007669"/>
    <property type="project" value="InterPro"/>
</dbReference>
<dbReference type="SUPFAM" id="SSF46946">
    <property type="entry name" value="S13-like H2TH domain"/>
    <property type="match status" value="1"/>
</dbReference>
<dbReference type="CDD" id="cd08966">
    <property type="entry name" value="EcFpg-like_N"/>
    <property type="match status" value="1"/>
</dbReference>
<dbReference type="Pfam" id="PF06831">
    <property type="entry name" value="H2TH"/>
    <property type="match status" value="1"/>
</dbReference>
<evidence type="ECO:0000256" key="9">
    <source>
        <dbReference type="ARBA" id="ARBA00023125"/>
    </source>
</evidence>
<dbReference type="GO" id="GO:0008270">
    <property type="term" value="F:zinc ion binding"/>
    <property type="evidence" value="ECO:0007669"/>
    <property type="project" value="UniProtKB-UniRule"/>
</dbReference>